<comment type="caution">
    <text evidence="2">The sequence shown here is derived from an EMBL/GenBank/DDBJ whole genome shotgun (WGS) entry which is preliminary data.</text>
</comment>
<evidence type="ECO:0000313" key="3">
    <source>
        <dbReference type="Proteomes" id="UP000549052"/>
    </source>
</evidence>
<gene>
    <name evidence="2" type="ORF">FHW16_005425</name>
</gene>
<organism evidence="2 3">
    <name type="scientific">Phyllobacterium myrsinacearum</name>
    <dbReference type="NCBI Taxonomy" id="28101"/>
    <lineage>
        <taxon>Bacteria</taxon>
        <taxon>Pseudomonadati</taxon>
        <taxon>Pseudomonadota</taxon>
        <taxon>Alphaproteobacteria</taxon>
        <taxon>Hyphomicrobiales</taxon>
        <taxon>Phyllobacteriaceae</taxon>
        <taxon>Phyllobacterium</taxon>
    </lineage>
</organism>
<reference evidence="2 3" key="1">
    <citation type="submission" date="2020-07" db="EMBL/GenBank/DDBJ databases">
        <title>Genomic Encyclopedia of Type Strains, Phase IV (KMG-V): Genome sequencing to study the core and pangenomes of soil and plant-associated prokaryotes.</title>
        <authorList>
            <person name="Whitman W."/>
        </authorList>
    </citation>
    <scope>NUCLEOTIDE SEQUENCE [LARGE SCALE GENOMIC DNA]</scope>
    <source>
        <strain evidence="2 3">AN3</strain>
    </source>
</reference>
<feature type="region of interest" description="Disordered" evidence="1">
    <location>
        <begin position="83"/>
        <end position="103"/>
    </location>
</feature>
<dbReference type="Pfam" id="PF06169">
    <property type="entry name" value="DUF982"/>
    <property type="match status" value="1"/>
</dbReference>
<keyword evidence="3" id="KW-1185">Reference proteome</keyword>
<sequence>MMDYAVKEVAVETAQIGRMRVLASVGDLARYLLEEWPDDAGEKHRAAREACLEALAGKISPGVARIAFLEAAEQDNVWTMATQRPESTGKVEHRFKRRGAYRR</sequence>
<dbReference type="Proteomes" id="UP000549052">
    <property type="component" value="Unassembled WGS sequence"/>
</dbReference>
<evidence type="ECO:0000256" key="1">
    <source>
        <dbReference type="SAM" id="MobiDB-lite"/>
    </source>
</evidence>
<dbReference type="EMBL" id="JACGXN010000016">
    <property type="protein sequence ID" value="MBA8881680.1"/>
    <property type="molecule type" value="Genomic_DNA"/>
</dbReference>
<protein>
    <recommendedName>
        <fullName evidence="4">DUF982 domain-containing protein</fullName>
    </recommendedName>
</protein>
<dbReference type="Gene3D" id="6.10.250.730">
    <property type="match status" value="1"/>
</dbReference>
<evidence type="ECO:0000313" key="2">
    <source>
        <dbReference type="EMBL" id="MBA8881680.1"/>
    </source>
</evidence>
<name>A0A839EYY1_9HYPH</name>
<dbReference type="InterPro" id="IPR010385">
    <property type="entry name" value="DUF982"/>
</dbReference>
<proteinExistence type="predicted"/>
<dbReference type="AlphaFoldDB" id="A0A839EYY1"/>
<evidence type="ECO:0008006" key="4">
    <source>
        <dbReference type="Google" id="ProtNLM"/>
    </source>
</evidence>
<feature type="compositionally biased region" description="Basic residues" evidence="1">
    <location>
        <begin position="93"/>
        <end position="103"/>
    </location>
</feature>
<accession>A0A839EYY1</accession>
<dbReference type="RefSeq" id="WP_182552236.1">
    <property type="nucleotide sequence ID" value="NZ_JACGXN010000016.1"/>
</dbReference>